<keyword evidence="3" id="KW-1185">Reference proteome</keyword>
<name>A0A0A2L533_PENIT</name>
<proteinExistence type="predicted"/>
<feature type="region of interest" description="Disordered" evidence="1">
    <location>
        <begin position="28"/>
        <end position="74"/>
    </location>
</feature>
<gene>
    <name evidence="2" type="ORF">PITC_027280</name>
</gene>
<dbReference type="HOGENOM" id="CLU_141137_1_0_1"/>
<sequence length="103" mass="11340">MSATATTSTRTTAPLAILADYEVHHSGRERPAPVILPSTAPTSQPPNWPTDHHRIPAYRPINRNLDQSQRPAGSNNVEYGFITVMLHGVMLNALELGTLREED</sequence>
<dbReference type="OMA" id="SLGRVWN"/>
<dbReference type="OrthoDB" id="5201563at2759"/>
<dbReference type="AlphaFoldDB" id="A0A0A2L533"/>
<organism evidence="2 3">
    <name type="scientific">Penicillium italicum</name>
    <name type="common">Blue mold</name>
    <dbReference type="NCBI Taxonomy" id="40296"/>
    <lineage>
        <taxon>Eukaryota</taxon>
        <taxon>Fungi</taxon>
        <taxon>Dikarya</taxon>
        <taxon>Ascomycota</taxon>
        <taxon>Pezizomycotina</taxon>
        <taxon>Eurotiomycetes</taxon>
        <taxon>Eurotiomycetidae</taxon>
        <taxon>Eurotiales</taxon>
        <taxon>Aspergillaceae</taxon>
        <taxon>Penicillium</taxon>
    </lineage>
</organism>
<evidence type="ECO:0000313" key="2">
    <source>
        <dbReference type="EMBL" id="KGO71715.1"/>
    </source>
</evidence>
<accession>A0A0A2L533</accession>
<reference evidence="2 3" key="1">
    <citation type="journal article" date="2015" name="Mol. Plant Microbe Interact.">
        <title>Genome, transcriptome, and functional analyses of Penicillium expansum provide new insights into secondary metabolism and pathogenicity.</title>
        <authorList>
            <person name="Ballester A.R."/>
            <person name="Marcet-Houben M."/>
            <person name="Levin E."/>
            <person name="Sela N."/>
            <person name="Selma-Lazaro C."/>
            <person name="Carmona L."/>
            <person name="Wisniewski M."/>
            <person name="Droby S."/>
            <person name="Gonzalez-Candelas L."/>
            <person name="Gabaldon T."/>
        </authorList>
    </citation>
    <scope>NUCLEOTIDE SEQUENCE [LARGE SCALE GENOMIC DNA]</scope>
    <source>
        <strain evidence="2 3">PHI-1</strain>
    </source>
</reference>
<dbReference type="EMBL" id="JQGA01000918">
    <property type="protein sequence ID" value="KGO71715.1"/>
    <property type="molecule type" value="Genomic_DNA"/>
</dbReference>
<protein>
    <submittedName>
        <fullName evidence="2">Uncharacterized protein</fullName>
    </submittedName>
</protein>
<evidence type="ECO:0000256" key="1">
    <source>
        <dbReference type="SAM" id="MobiDB-lite"/>
    </source>
</evidence>
<dbReference type="PhylomeDB" id="A0A0A2L533"/>
<evidence type="ECO:0000313" key="3">
    <source>
        <dbReference type="Proteomes" id="UP000030104"/>
    </source>
</evidence>
<feature type="compositionally biased region" description="Polar residues" evidence="1">
    <location>
        <begin position="64"/>
        <end position="74"/>
    </location>
</feature>
<comment type="caution">
    <text evidence="2">The sequence shown here is derived from an EMBL/GenBank/DDBJ whole genome shotgun (WGS) entry which is preliminary data.</text>
</comment>
<dbReference type="Proteomes" id="UP000030104">
    <property type="component" value="Unassembled WGS sequence"/>
</dbReference>